<dbReference type="OMA" id="CCITLAT"/>
<dbReference type="InterPro" id="IPR000719">
    <property type="entry name" value="Prot_kinase_dom"/>
</dbReference>
<accession>A0A0E0GZM0</accession>
<dbReference type="GO" id="GO:0007166">
    <property type="term" value="P:cell surface receptor signaling pathway"/>
    <property type="evidence" value="ECO:0007669"/>
    <property type="project" value="InterPro"/>
</dbReference>
<feature type="transmembrane region" description="Helical" evidence="3">
    <location>
        <begin position="34"/>
        <end position="59"/>
    </location>
</feature>
<keyword evidence="3" id="KW-0472">Membrane</keyword>
<evidence type="ECO:0000313" key="5">
    <source>
        <dbReference type="EnsemblPlants" id="ONIVA04G07500.1"/>
    </source>
</evidence>
<dbReference type="AlphaFoldDB" id="A0A0E0GZM0"/>
<dbReference type="GO" id="GO:0005886">
    <property type="term" value="C:plasma membrane"/>
    <property type="evidence" value="ECO:0007669"/>
    <property type="project" value="TreeGrafter"/>
</dbReference>
<dbReference type="PROSITE" id="PS00108">
    <property type="entry name" value="PROTEIN_KINASE_ST"/>
    <property type="match status" value="1"/>
</dbReference>
<dbReference type="Gene3D" id="1.10.510.10">
    <property type="entry name" value="Transferase(Phosphotransferase) domain 1"/>
    <property type="match status" value="1"/>
</dbReference>
<dbReference type="PANTHER" id="PTHR27005:SF288">
    <property type="entry name" value="OS04G0275100 PROTEIN"/>
    <property type="match status" value="1"/>
</dbReference>
<name>A0A0E0GZM0_ORYNI</name>
<dbReference type="SMART" id="SM00220">
    <property type="entry name" value="S_TKc"/>
    <property type="match status" value="1"/>
</dbReference>
<dbReference type="InterPro" id="IPR011009">
    <property type="entry name" value="Kinase-like_dom_sf"/>
</dbReference>
<dbReference type="eggNOG" id="ENOG502QQPF">
    <property type="taxonomic scope" value="Eukaryota"/>
</dbReference>
<dbReference type="STRING" id="4536.A0A0E0GZM0"/>
<evidence type="ECO:0000313" key="6">
    <source>
        <dbReference type="Proteomes" id="UP000006591"/>
    </source>
</evidence>
<sequence length="429" mass="48630">MCSNTIGKYTCVSCPRKTEYDPVRRRCLPKRHNLLLGIVIGLSVGFGILLICLSGVFLIRQWRNGIQKQLRKKYFQKNKGHLIEQLICSNEKPSEMGTYYTDLIIHRRSVKRQLLIRQRDEYFQQHGGQLLSDMMKIERNLAFTLFKREDIEAATNDFDKNQIIGEGGQGTVYKGFIENIPVAIKRCKGVDKSRRMEFGQELLILCHVNHNHVVKLLGCCLLFEVPILVYEFVLNRTLHDLLHCKDERCCITLATRLRIAAESAQALGHLHCLAHPILHGDVKSANILLGDNLIAKVADFGCSIIARMDEEALVAKGTIGYLDPEYLQSCKLTEKSDVYSFGKKPRCLASLFQDAMKDGTINELIDEEIIDKNDLEVIHQVAELTSRCLAMPGDLIAFPELARSFTGTMDSPGYTGNRTTEYFTLEKKS</sequence>
<dbReference type="GO" id="GO:0004674">
    <property type="term" value="F:protein serine/threonine kinase activity"/>
    <property type="evidence" value="ECO:0007669"/>
    <property type="project" value="TreeGrafter"/>
</dbReference>
<dbReference type="FunFam" id="3.30.200.20:FF:000625">
    <property type="entry name" value="Os04g0372100 protein"/>
    <property type="match status" value="1"/>
</dbReference>
<dbReference type="InterPro" id="IPR008271">
    <property type="entry name" value="Ser/Thr_kinase_AS"/>
</dbReference>
<keyword evidence="2" id="KW-0067">ATP-binding</keyword>
<dbReference type="InterPro" id="IPR045274">
    <property type="entry name" value="WAK-like"/>
</dbReference>
<dbReference type="InterPro" id="IPR001245">
    <property type="entry name" value="Ser-Thr/Tyr_kinase_cat_dom"/>
</dbReference>
<keyword evidence="1" id="KW-0547">Nucleotide-binding</keyword>
<evidence type="ECO:0000259" key="4">
    <source>
        <dbReference type="PROSITE" id="PS50011"/>
    </source>
</evidence>
<reference evidence="5" key="1">
    <citation type="submission" date="2015-04" db="UniProtKB">
        <authorList>
            <consortium name="EnsemblPlants"/>
        </authorList>
    </citation>
    <scope>IDENTIFICATION</scope>
    <source>
        <strain evidence="5">SL10</strain>
    </source>
</reference>
<dbReference type="Proteomes" id="UP000006591">
    <property type="component" value="Chromosome 4"/>
</dbReference>
<dbReference type="SUPFAM" id="SSF56112">
    <property type="entry name" value="Protein kinase-like (PK-like)"/>
    <property type="match status" value="1"/>
</dbReference>
<evidence type="ECO:0000256" key="2">
    <source>
        <dbReference type="ARBA" id="ARBA00022840"/>
    </source>
</evidence>
<proteinExistence type="predicted"/>
<keyword evidence="3" id="KW-0812">Transmembrane</keyword>
<keyword evidence="3" id="KW-1133">Transmembrane helix</keyword>
<dbReference type="EnsemblPlants" id="ONIVA04G07500.1">
    <property type="protein sequence ID" value="ONIVA04G07500.1"/>
    <property type="gene ID" value="ONIVA04G07500"/>
</dbReference>
<evidence type="ECO:0000256" key="3">
    <source>
        <dbReference type="SAM" id="Phobius"/>
    </source>
</evidence>
<dbReference type="GO" id="GO:0005524">
    <property type="term" value="F:ATP binding"/>
    <property type="evidence" value="ECO:0007669"/>
    <property type="project" value="UniProtKB-KW"/>
</dbReference>
<dbReference type="Gene3D" id="3.30.200.20">
    <property type="entry name" value="Phosphorylase Kinase, domain 1"/>
    <property type="match status" value="1"/>
</dbReference>
<keyword evidence="6" id="KW-1185">Reference proteome</keyword>
<reference evidence="5" key="2">
    <citation type="submission" date="2018-04" db="EMBL/GenBank/DDBJ databases">
        <title>OnivRS2 (Oryza nivara Reference Sequence Version 2).</title>
        <authorList>
            <person name="Zhang J."/>
            <person name="Kudrna D."/>
            <person name="Lee S."/>
            <person name="Talag J."/>
            <person name="Rajasekar S."/>
            <person name="Welchert J."/>
            <person name="Hsing Y.-I."/>
            <person name="Wing R.A."/>
        </authorList>
    </citation>
    <scope>NUCLEOTIDE SEQUENCE [LARGE SCALE GENOMIC DNA]</scope>
    <source>
        <strain evidence="5">SL10</strain>
    </source>
</reference>
<evidence type="ECO:0000256" key="1">
    <source>
        <dbReference type="ARBA" id="ARBA00022741"/>
    </source>
</evidence>
<dbReference type="PANTHER" id="PTHR27005">
    <property type="entry name" value="WALL-ASSOCIATED RECEPTOR KINASE-LIKE 21"/>
    <property type="match status" value="1"/>
</dbReference>
<feature type="domain" description="Protein kinase" evidence="4">
    <location>
        <begin position="158"/>
        <end position="414"/>
    </location>
</feature>
<dbReference type="Pfam" id="PF07714">
    <property type="entry name" value="PK_Tyr_Ser-Thr"/>
    <property type="match status" value="1"/>
</dbReference>
<organism evidence="5">
    <name type="scientific">Oryza nivara</name>
    <name type="common">Indian wild rice</name>
    <name type="synonym">Oryza sativa f. spontanea</name>
    <dbReference type="NCBI Taxonomy" id="4536"/>
    <lineage>
        <taxon>Eukaryota</taxon>
        <taxon>Viridiplantae</taxon>
        <taxon>Streptophyta</taxon>
        <taxon>Embryophyta</taxon>
        <taxon>Tracheophyta</taxon>
        <taxon>Spermatophyta</taxon>
        <taxon>Magnoliopsida</taxon>
        <taxon>Liliopsida</taxon>
        <taxon>Poales</taxon>
        <taxon>Poaceae</taxon>
        <taxon>BOP clade</taxon>
        <taxon>Oryzoideae</taxon>
        <taxon>Oryzeae</taxon>
        <taxon>Oryzinae</taxon>
        <taxon>Oryza</taxon>
    </lineage>
</organism>
<protein>
    <recommendedName>
        <fullName evidence="4">Protein kinase domain-containing protein</fullName>
    </recommendedName>
</protein>
<dbReference type="HOGENOM" id="CLU_000288_21_4_1"/>
<dbReference type="PROSITE" id="PS50011">
    <property type="entry name" value="PROTEIN_KINASE_DOM"/>
    <property type="match status" value="1"/>
</dbReference>
<dbReference type="Gramene" id="ONIVA04G07500.1">
    <property type="protein sequence ID" value="ONIVA04G07500.1"/>
    <property type="gene ID" value="ONIVA04G07500"/>
</dbReference>